<keyword evidence="1" id="KW-0547">Nucleotide-binding</keyword>
<dbReference type="AlphaFoldDB" id="A0A956LXJ6"/>
<keyword evidence="3 8" id="KW-0347">Helicase</keyword>
<feature type="domain" description="Helicase C-terminal" evidence="7">
    <location>
        <begin position="473"/>
        <end position="626"/>
    </location>
</feature>
<feature type="compositionally biased region" description="Basic residues" evidence="5">
    <location>
        <begin position="62"/>
        <end position="80"/>
    </location>
</feature>
<dbReference type="InterPro" id="IPR057342">
    <property type="entry name" value="DEXDc_RapA"/>
</dbReference>
<dbReference type="InterPro" id="IPR038718">
    <property type="entry name" value="SNF2-like_sf"/>
</dbReference>
<dbReference type="CDD" id="cd18011">
    <property type="entry name" value="DEXDc_RapA"/>
    <property type="match status" value="1"/>
</dbReference>
<dbReference type="Gene3D" id="3.40.50.300">
    <property type="entry name" value="P-loop containing nucleotide triphosphate hydrolases"/>
    <property type="match status" value="1"/>
</dbReference>
<feature type="compositionally biased region" description="Acidic residues" evidence="5">
    <location>
        <begin position="89"/>
        <end position="102"/>
    </location>
</feature>
<evidence type="ECO:0000259" key="6">
    <source>
        <dbReference type="PROSITE" id="PS51192"/>
    </source>
</evidence>
<dbReference type="SMART" id="SM00490">
    <property type="entry name" value="HELICc"/>
    <property type="match status" value="1"/>
</dbReference>
<feature type="region of interest" description="Disordered" evidence="5">
    <location>
        <begin position="47"/>
        <end position="106"/>
    </location>
</feature>
<dbReference type="Proteomes" id="UP000697710">
    <property type="component" value="Unassembled WGS sequence"/>
</dbReference>
<organism evidence="8 9">
    <name type="scientific">Eiseniibacteriota bacterium</name>
    <dbReference type="NCBI Taxonomy" id="2212470"/>
    <lineage>
        <taxon>Bacteria</taxon>
        <taxon>Candidatus Eiseniibacteriota</taxon>
    </lineage>
</organism>
<feature type="domain" description="Helicase ATP-binding" evidence="6">
    <location>
        <begin position="177"/>
        <end position="331"/>
    </location>
</feature>
<dbReference type="PANTHER" id="PTHR10799">
    <property type="entry name" value="SNF2/RAD54 HELICASE FAMILY"/>
    <property type="match status" value="1"/>
</dbReference>
<dbReference type="GO" id="GO:0016787">
    <property type="term" value="F:hydrolase activity"/>
    <property type="evidence" value="ECO:0007669"/>
    <property type="project" value="UniProtKB-KW"/>
</dbReference>
<evidence type="ECO:0000256" key="2">
    <source>
        <dbReference type="ARBA" id="ARBA00022801"/>
    </source>
</evidence>
<dbReference type="EMBL" id="JAGQHR010000151">
    <property type="protein sequence ID" value="MCA9727359.1"/>
    <property type="molecule type" value="Genomic_DNA"/>
</dbReference>
<dbReference type="InterPro" id="IPR001650">
    <property type="entry name" value="Helicase_C-like"/>
</dbReference>
<reference evidence="8" key="1">
    <citation type="submission" date="2020-04" db="EMBL/GenBank/DDBJ databases">
        <authorList>
            <person name="Zhang T."/>
        </authorList>
    </citation>
    <scope>NUCLEOTIDE SEQUENCE</scope>
    <source>
        <strain evidence="8">HKST-UBA01</strain>
    </source>
</reference>
<dbReference type="InterPro" id="IPR014001">
    <property type="entry name" value="Helicase_ATP-bd"/>
</dbReference>
<dbReference type="GO" id="GO:0004386">
    <property type="term" value="F:helicase activity"/>
    <property type="evidence" value="ECO:0007669"/>
    <property type="project" value="UniProtKB-KW"/>
</dbReference>
<dbReference type="InterPro" id="IPR000330">
    <property type="entry name" value="SNF2_N"/>
</dbReference>
<keyword evidence="4" id="KW-0067">ATP-binding</keyword>
<proteinExistence type="predicted"/>
<dbReference type="SMART" id="SM00487">
    <property type="entry name" value="DEXDc"/>
    <property type="match status" value="1"/>
</dbReference>
<evidence type="ECO:0000256" key="3">
    <source>
        <dbReference type="ARBA" id="ARBA00022806"/>
    </source>
</evidence>
<gene>
    <name evidence="8" type="ORF">KC729_06725</name>
</gene>
<dbReference type="CDD" id="cd18793">
    <property type="entry name" value="SF2_C_SNF"/>
    <property type="match status" value="1"/>
</dbReference>
<evidence type="ECO:0000256" key="1">
    <source>
        <dbReference type="ARBA" id="ARBA00022741"/>
    </source>
</evidence>
<dbReference type="InterPro" id="IPR049730">
    <property type="entry name" value="SNF2/RAD54-like_C"/>
</dbReference>
<dbReference type="Pfam" id="PF00176">
    <property type="entry name" value="SNF2-rel_dom"/>
    <property type="match status" value="1"/>
</dbReference>
<dbReference type="PROSITE" id="PS51194">
    <property type="entry name" value="HELICASE_CTER"/>
    <property type="match status" value="1"/>
</dbReference>
<keyword evidence="2" id="KW-0378">Hydrolase</keyword>
<evidence type="ECO:0000259" key="7">
    <source>
        <dbReference type="PROSITE" id="PS51194"/>
    </source>
</evidence>
<dbReference type="Gene3D" id="3.40.50.10810">
    <property type="entry name" value="Tandem AAA-ATPase domain"/>
    <property type="match status" value="1"/>
</dbReference>
<dbReference type="PROSITE" id="PS51192">
    <property type="entry name" value="HELICASE_ATP_BIND_1"/>
    <property type="match status" value="1"/>
</dbReference>
<protein>
    <submittedName>
        <fullName evidence="8">DEAD/DEAH box helicase</fullName>
    </submittedName>
</protein>
<dbReference type="InterPro" id="IPR027417">
    <property type="entry name" value="P-loop_NTPase"/>
</dbReference>
<dbReference type="Pfam" id="PF00271">
    <property type="entry name" value="Helicase_C"/>
    <property type="match status" value="1"/>
</dbReference>
<reference evidence="8" key="2">
    <citation type="journal article" date="2021" name="Microbiome">
        <title>Successional dynamics and alternative stable states in a saline activated sludge microbial community over 9 years.</title>
        <authorList>
            <person name="Wang Y."/>
            <person name="Ye J."/>
            <person name="Ju F."/>
            <person name="Liu L."/>
            <person name="Boyd J.A."/>
            <person name="Deng Y."/>
            <person name="Parks D.H."/>
            <person name="Jiang X."/>
            <person name="Yin X."/>
            <person name="Woodcroft B.J."/>
            <person name="Tyson G.W."/>
            <person name="Hugenholtz P."/>
            <person name="Polz M.F."/>
            <person name="Zhang T."/>
        </authorList>
    </citation>
    <scope>NUCLEOTIDE SEQUENCE</scope>
    <source>
        <strain evidence="8">HKST-UBA01</strain>
    </source>
</reference>
<name>A0A956LXJ6_UNCEI</name>
<comment type="caution">
    <text evidence="8">The sequence shown here is derived from an EMBL/GenBank/DDBJ whole genome shotgun (WGS) entry which is preliminary data.</text>
</comment>
<evidence type="ECO:0000313" key="9">
    <source>
        <dbReference type="Proteomes" id="UP000697710"/>
    </source>
</evidence>
<dbReference type="GO" id="GO:0005524">
    <property type="term" value="F:ATP binding"/>
    <property type="evidence" value="ECO:0007669"/>
    <property type="project" value="UniProtKB-KW"/>
</dbReference>
<evidence type="ECO:0000256" key="5">
    <source>
        <dbReference type="SAM" id="MobiDB-lite"/>
    </source>
</evidence>
<sequence length="692" mass="80010">MATSYKRFEVGSKVFHEDYGEGMVVEVRPRPFFDVLEVAFSDGVRRLNSNHPKISDQPPRSKPPRRKPNLRLVKPSKSRQGKAQAAPEETADETETLEDESPSEGPRFAFQDDILCLDSASVESLLELPPPQDQGDGFARLLVAERLGLTRGFQNLLALSAVQDLEQYEFQIQAVRRVLREMRGRAILADEVGLGKTIEAGLILKEYALRGLIRSALILTPVSLMSQWREELRRKFEIPVEIYARGERWDTHPWLIASIDTAKTEKHREEIAEADYDLVIVDEAHRLRNHLTQGWKFIDALGPKYLLLLTATPVQNDLRELYNLVTLVRPGQLGTYREFRKRFMQRGNKRLPKDARSLAEMLSTTMVRTSRSSTSIVFPKREVRIQEFEMSPSERRLYDGVSALVRDTMASVELQDRARWHFLLLLLQKEMGSSSPAAVRTLERAERLFPKSGMGKSLRKLLDVGRGIDRHAKLEGLLDLLRTDDDEKVLVFTQFRRTLEFLDAELRKAGFDPEIFHGSLTPNAKDQAVERFRGKKRILISTEAGGEGRNLQFCRTIVNYDLPWNPMRIEQRIGRVHRLGQTRDTRIWNFTARETVEDYVLAILHQKIAMFELVIGEMDMVLGQWSDRDNFEQEIFRIWSEMRDPRERKKAFDSLADDLAVARHRYEQIKDYDHQIFEPLGRLARRLSEDES</sequence>
<evidence type="ECO:0000313" key="8">
    <source>
        <dbReference type="EMBL" id="MCA9727359.1"/>
    </source>
</evidence>
<dbReference type="SUPFAM" id="SSF52540">
    <property type="entry name" value="P-loop containing nucleoside triphosphate hydrolases"/>
    <property type="match status" value="2"/>
</dbReference>
<accession>A0A956LXJ6</accession>
<evidence type="ECO:0000256" key="4">
    <source>
        <dbReference type="ARBA" id="ARBA00022840"/>
    </source>
</evidence>